<sequence>TIRTTVSGLLYQIAEYYRWALDITKNMNTQKVGEVFGESLTNAISHGSGNRYPVFYGLFMGDKGVCYGFQDRGDFFKRKDIKEKFENKEHPEEFNKGLEGLSGGKYGIDVIFNSSDIIEVDIGEGILYCVQFKKSLKKK</sequence>
<gene>
    <name evidence="1" type="ORF">S06H3_44153</name>
</gene>
<feature type="non-terminal residue" evidence="1">
    <location>
        <position position="1"/>
    </location>
</feature>
<organism evidence="1">
    <name type="scientific">marine sediment metagenome</name>
    <dbReference type="NCBI Taxonomy" id="412755"/>
    <lineage>
        <taxon>unclassified sequences</taxon>
        <taxon>metagenomes</taxon>
        <taxon>ecological metagenomes</taxon>
    </lineage>
</organism>
<reference evidence="1" key="1">
    <citation type="journal article" date="2014" name="Front. Microbiol.">
        <title>High frequency of phylogenetically diverse reductive dehalogenase-homologous genes in deep subseafloor sedimentary metagenomes.</title>
        <authorList>
            <person name="Kawai M."/>
            <person name="Futagami T."/>
            <person name="Toyoda A."/>
            <person name="Takaki Y."/>
            <person name="Nishi S."/>
            <person name="Hori S."/>
            <person name="Arai W."/>
            <person name="Tsubouchi T."/>
            <person name="Morono Y."/>
            <person name="Uchiyama I."/>
            <person name="Ito T."/>
            <person name="Fujiyama A."/>
            <person name="Inagaki F."/>
            <person name="Takami H."/>
        </authorList>
    </citation>
    <scope>NUCLEOTIDE SEQUENCE</scope>
    <source>
        <strain evidence="1">Expedition CK06-06</strain>
    </source>
</reference>
<dbReference type="AlphaFoldDB" id="X1P4F6"/>
<proteinExistence type="predicted"/>
<dbReference type="EMBL" id="BARV01027444">
    <property type="protein sequence ID" value="GAI37326.1"/>
    <property type="molecule type" value="Genomic_DNA"/>
</dbReference>
<evidence type="ECO:0000313" key="1">
    <source>
        <dbReference type="EMBL" id="GAI37326.1"/>
    </source>
</evidence>
<name>X1P4F6_9ZZZZ</name>
<protein>
    <recommendedName>
        <fullName evidence="2">Histidine kinase/HSP90-like ATPase domain-containing protein</fullName>
    </recommendedName>
</protein>
<evidence type="ECO:0008006" key="2">
    <source>
        <dbReference type="Google" id="ProtNLM"/>
    </source>
</evidence>
<comment type="caution">
    <text evidence="1">The sequence shown here is derived from an EMBL/GenBank/DDBJ whole genome shotgun (WGS) entry which is preliminary data.</text>
</comment>
<accession>X1P4F6</accession>